<proteinExistence type="predicted"/>
<keyword evidence="2" id="KW-0732">Signal</keyword>
<protein>
    <submittedName>
        <fullName evidence="3">Uncharacterized protein</fullName>
    </submittedName>
</protein>
<reference evidence="3 4" key="1">
    <citation type="submission" date="2019-02" db="EMBL/GenBank/DDBJ databases">
        <title>Bacterial novel species isolated from soil.</title>
        <authorList>
            <person name="Jung H.-Y."/>
        </authorList>
    </citation>
    <scope>NUCLEOTIDE SEQUENCE [LARGE SCALE GENOMIC DNA]</scope>
    <source>
        <strain evidence="3 4">1-3-3-3</strain>
    </source>
</reference>
<evidence type="ECO:0000313" key="3">
    <source>
        <dbReference type="EMBL" id="RYU80520.1"/>
    </source>
</evidence>
<evidence type="ECO:0000313" key="4">
    <source>
        <dbReference type="Proteomes" id="UP000294155"/>
    </source>
</evidence>
<gene>
    <name evidence="3" type="ORF">EWM57_08485</name>
</gene>
<dbReference type="EMBL" id="SEWE01000013">
    <property type="protein sequence ID" value="RYU80520.1"/>
    <property type="molecule type" value="Genomic_DNA"/>
</dbReference>
<dbReference type="AlphaFoldDB" id="A0A4Q5LEH7"/>
<dbReference type="RefSeq" id="WP_129920710.1">
    <property type="nucleotide sequence ID" value="NZ_SEWE01000013.1"/>
</dbReference>
<dbReference type="OrthoDB" id="978892at2"/>
<feature type="signal peptide" evidence="2">
    <location>
        <begin position="1"/>
        <end position="20"/>
    </location>
</feature>
<accession>A0A4Q5LEH7</accession>
<feature type="region of interest" description="Disordered" evidence="1">
    <location>
        <begin position="27"/>
        <end position="46"/>
    </location>
</feature>
<evidence type="ECO:0000256" key="1">
    <source>
        <dbReference type="SAM" id="MobiDB-lite"/>
    </source>
</evidence>
<dbReference type="Proteomes" id="UP000294155">
    <property type="component" value="Unassembled WGS sequence"/>
</dbReference>
<sequence length="222" mass="22926">MLPRLPVSLAAALLALAAAACDSPATSTATATAPAGPEPFVAPDAPADPKAAAARLASAGTQPDSLHLLSPGRAGRLALGMSEKSLLARVPAAQLTKTTHVYKGVTYPAYLMTDAQQPTAPPSRLELVGSAATGYTLRRIRITDPQYRTGEGIGVGSPFGAARQVYGLTRVRSSEGDFVAISSQQRMGWILDENSLPADHSADMPSSAIPPATRIVGVFLVK</sequence>
<feature type="chain" id="PRO_5020339325" evidence="2">
    <location>
        <begin position="21"/>
        <end position="222"/>
    </location>
</feature>
<organism evidence="3 4">
    <name type="scientific">Hymenobacter persicinus</name>
    <dbReference type="NCBI Taxonomy" id="2025506"/>
    <lineage>
        <taxon>Bacteria</taxon>
        <taxon>Pseudomonadati</taxon>
        <taxon>Bacteroidota</taxon>
        <taxon>Cytophagia</taxon>
        <taxon>Cytophagales</taxon>
        <taxon>Hymenobacteraceae</taxon>
        <taxon>Hymenobacter</taxon>
    </lineage>
</organism>
<name>A0A4Q5LEH7_9BACT</name>
<comment type="caution">
    <text evidence="3">The sequence shown here is derived from an EMBL/GenBank/DDBJ whole genome shotgun (WGS) entry which is preliminary data.</text>
</comment>
<keyword evidence="4" id="KW-1185">Reference proteome</keyword>
<dbReference type="PROSITE" id="PS51257">
    <property type="entry name" value="PROKAR_LIPOPROTEIN"/>
    <property type="match status" value="1"/>
</dbReference>
<evidence type="ECO:0000256" key="2">
    <source>
        <dbReference type="SAM" id="SignalP"/>
    </source>
</evidence>